<dbReference type="PANTHER" id="PTHR10961">
    <property type="entry name" value="PEROXISOMAL SARCOSINE OXIDASE"/>
    <property type="match status" value="1"/>
</dbReference>
<dbReference type="SUPFAM" id="SSF51905">
    <property type="entry name" value="FAD/NAD(P)-binding domain"/>
    <property type="match status" value="1"/>
</dbReference>
<evidence type="ECO:0000313" key="7">
    <source>
        <dbReference type="Proteomes" id="UP000001219"/>
    </source>
</evidence>
<gene>
    <name evidence="6" type="ordered locus">Gbro_4607</name>
</gene>
<feature type="domain" description="FAD dependent oxidoreductase" evidence="5">
    <location>
        <begin position="6"/>
        <end position="343"/>
    </location>
</feature>
<dbReference type="HOGENOM" id="CLU_755987_0_0_11"/>
<sequence length="364" mass="38060">MKRNSDVAVIGAGIVGLAAAHELSVRGLSVTVFETGVPGFGQSAGQSRIFRHAHDDPRMVDLAVRARVRWLQWEDEFGTELLSRDGGLALGPSAIRRLEHLSAHPEVDARAVDSAELARLAPVLADYRGDAVFDATAGSIRTRAAIEAMSARYADYIVGEQVIAVRDLGGCVQIRCPTGVYEHGALVVAAGRGTAALASGLGLDLPIELGAHVRVSFAARTPQETMPTLQDGSDHFGFSGIYAAAYPDRTGYGLGLSDSVPAQPDGTIRDAATLGELADRAVQYVSVALPGLDPTPRDIVHCWVTTLPWGDDGVAIFSTGSTYVVAGHNLFKHAPVLGEALAQSVVAGSVVEGFSADDRLGASG</sequence>
<keyword evidence="7" id="KW-1185">Reference proteome</keyword>
<keyword evidence="2" id="KW-0285">Flavoprotein</keyword>
<evidence type="ECO:0000259" key="5">
    <source>
        <dbReference type="Pfam" id="PF01266"/>
    </source>
</evidence>
<dbReference type="STRING" id="526226.Gbro_4607"/>
<dbReference type="PANTHER" id="PTHR10961:SF7">
    <property type="entry name" value="FAD DEPENDENT OXIDOREDUCTASE DOMAIN-CONTAINING PROTEIN"/>
    <property type="match status" value="1"/>
</dbReference>
<organism evidence="6 7">
    <name type="scientific">Gordonia bronchialis (strain ATCC 25592 / DSM 43247 / BCRC 13721 / JCM 3198 / KCTC 3076 / NBRC 16047 / NCTC 10667)</name>
    <name type="common">Rhodococcus bronchialis</name>
    <dbReference type="NCBI Taxonomy" id="526226"/>
    <lineage>
        <taxon>Bacteria</taxon>
        <taxon>Bacillati</taxon>
        <taxon>Actinomycetota</taxon>
        <taxon>Actinomycetes</taxon>
        <taxon>Mycobacteriales</taxon>
        <taxon>Gordoniaceae</taxon>
        <taxon>Gordonia</taxon>
    </lineage>
</organism>
<dbReference type="eggNOG" id="COG0665">
    <property type="taxonomic scope" value="Bacteria"/>
</dbReference>
<evidence type="ECO:0000256" key="3">
    <source>
        <dbReference type="ARBA" id="ARBA00022827"/>
    </source>
</evidence>
<evidence type="ECO:0000256" key="1">
    <source>
        <dbReference type="ARBA" id="ARBA00001974"/>
    </source>
</evidence>
<dbReference type="Gene3D" id="3.30.9.10">
    <property type="entry name" value="D-Amino Acid Oxidase, subunit A, domain 2"/>
    <property type="match status" value="1"/>
</dbReference>
<keyword evidence="4" id="KW-0560">Oxidoreductase</keyword>
<dbReference type="EMBL" id="CP001802">
    <property type="protein sequence ID" value="ACY23736.1"/>
    <property type="molecule type" value="Genomic_DNA"/>
</dbReference>
<dbReference type="GO" id="GO:0008115">
    <property type="term" value="F:sarcosine oxidase activity"/>
    <property type="evidence" value="ECO:0007669"/>
    <property type="project" value="TreeGrafter"/>
</dbReference>
<reference evidence="7" key="1">
    <citation type="submission" date="2009-10" db="EMBL/GenBank/DDBJ databases">
        <title>The complete chromosome of Gordonia bronchialis DSM 43247.</title>
        <authorList>
            <consortium name="US DOE Joint Genome Institute (JGI-PGF)"/>
            <person name="Lucas S."/>
            <person name="Copeland A."/>
            <person name="Lapidus A."/>
            <person name="Glavina del Rio T."/>
            <person name="Dalin E."/>
            <person name="Tice H."/>
            <person name="Bruce D."/>
            <person name="Goodwin L."/>
            <person name="Pitluck S."/>
            <person name="Kyrpides N."/>
            <person name="Mavromatis K."/>
            <person name="Ivanova N."/>
            <person name="Ovchinnikova G."/>
            <person name="Saunders E."/>
            <person name="Brettin T."/>
            <person name="Detter J.C."/>
            <person name="Han C."/>
            <person name="Larimer F."/>
            <person name="Land M."/>
            <person name="Hauser L."/>
            <person name="Markowitz V."/>
            <person name="Cheng J.-F."/>
            <person name="Hugenholtz P."/>
            <person name="Woyke T."/>
            <person name="Wu D."/>
            <person name="Jando M."/>
            <person name="Schneider S."/>
            <person name="Goeker M."/>
            <person name="Klenk H.-P."/>
            <person name="Eisen J.A."/>
        </authorList>
    </citation>
    <scope>NUCLEOTIDE SEQUENCE [LARGE SCALE GENOMIC DNA]</scope>
    <source>
        <strain evidence="7">ATCC 25592 / DSM 43247 / BCRC 13721 / JCM 3198 / KCTC 3076 / NBRC 16047 / NCTC 10667</strain>
    </source>
</reference>
<accession>D0L7E7</accession>
<dbReference type="InterPro" id="IPR006076">
    <property type="entry name" value="FAD-dep_OxRdtase"/>
</dbReference>
<dbReference type="AlphaFoldDB" id="D0L7E7"/>
<dbReference type="GO" id="GO:0050660">
    <property type="term" value="F:flavin adenine dinucleotide binding"/>
    <property type="evidence" value="ECO:0007669"/>
    <property type="project" value="InterPro"/>
</dbReference>
<dbReference type="KEGG" id="gbr:Gbro_4607"/>
<evidence type="ECO:0000256" key="4">
    <source>
        <dbReference type="ARBA" id="ARBA00023002"/>
    </source>
</evidence>
<dbReference type="Pfam" id="PF01266">
    <property type="entry name" value="DAO"/>
    <property type="match status" value="1"/>
</dbReference>
<comment type="cofactor">
    <cofactor evidence="1">
        <name>FAD</name>
        <dbReference type="ChEBI" id="CHEBI:57692"/>
    </cofactor>
</comment>
<dbReference type="OrthoDB" id="9801699at2"/>
<evidence type="ECO:0000256" key="2">
    <source>
        <dbReference type="ARBA" id="ARBA00022630"/>
    </source>
</evidence>
<keyword evidence="3" id="KW-0274">FAD</keyword>
<dbReference type="Gene3D" id="3.50.50.60">
    <property type="entry name" value="FAD/NAD(P)-binding domain"/>
    <property type="match status" value="1"/>
</dbReference>
<protein>
    <submittedName>
        <fullName evidence="6">FAD dependent oxidoreductase</fullName>
    </submittedName>
</protein>
<dbReference type="InterPro" id="IPR036188">
    <property type="entry name" value="FAD/NAD-bd_sf"/>
</dbReference>
<reference evidence="6 7" key="2">
    <citation type="journal article" date="2010" name="Stand. Genomic Sci.">
        <title>Complete genome sequence of Gordonia bronchialis type strain (3410).</title>
        <authorList>
            <person name="Ivanova N."/>
            <person name="Sikorski J."/>
            <person name="Jando M."/>
            <person name="Lapidus A."/>
            <person name="Nolan M."/>
            <person name="Lucas S."/>
            <person name="Del Rio T.G."/>
            <person name="Tice H."/>
            <person name="Copeland A."/>
            <person name="Cheng J.F."/>
            <person name="Chen F."/>
            <person name="Bruce D."/>
            <person name="Goodwin L."/>
            <person name="Pitluck S."/>
            <person name="Mavromatis K."/>
            <person name="Ovchinnikova G."/>
            <person name="Pati A."/>
            <person name="Chen A."/>
            <person name="Palaniappan K."/>
            <person name="Land M."/>
            <person name="Hauser L."/>
            <person name="Chang Y.J."/>
            <person name="Jeffries C.D."/>
            <person name="Chain P."/>
            <person name="Saunders E."/>
            <person name="Han C."/>
            <person name="Detter J.C."/>
            <person name="Brettin T."/>
            <person name="Rohde M."/>
            <person name="Goker M."/>
            <person name="Bristow J."/>
            <person name="Eisen J.A."/>
            <person name="Markowitz V."/>
            <person name="Hugenholtz P."/>
            <person name="Klenk H.P."/>
            <person name="Kyrpides N.C."/>
        </authorList>
    </citation>
    <scope>NUCLEOTIDE SEQUENCE [LARGE SCALE GENOMIC DNA]</scope>
    <source>
        <strain evidence="7">ATCC 25592 / DSM 43247 / BCRC 13721 / JCM 3198 / KCTC 3076 / NBRC 16047 / NCTC 10667</strain>
    </source>
</reference>
<evidence type="ECO:0000313" key="6">
    <source>
        <dbReference type="EMBL" id="ACY23736.1"/>
    </source>
</evidence>
<proteinExistence type="predicted"/>
<dbReference type="InterPro" id="IPR045170">
    <property type="entry name" value="MTOX"/>
</dbReference>
<dbReference type="Proteomes" id="UP000001219">
    <property type="component" value="Chromosome"/>
</dbReference>
<dbReference type="RefSeq" id="WP_012836220.1">
    <property type="nucleotide sequence ID" value="NC_013441.1"/>
</dbReference>
<name>D0L7E7_GORB4</name>